<evidence type="ECO:0000313" key="3">
    <source>
        <dbReference type="Proteomes" id="UP000289738"/>
    </source>
</evidence>
<evidence type="ECO:0000256" key="1">
    <source>
        <dbReference type="SAM" id="MobiDB-lite"/>
    </source>
</evidence>
<protein>
    <submittedName>
        <fullName evidence="2">Uncharacterized protein</fullName>
    </submittedName>
</protein>
<feature type="region of interest" description="Disordered" evidence="1">
    <location>
        <begin position="1"/>
        <end position="44"/>
    </location>
</feature>
<reference evidence="2 3" key="1">
    <citation type="submission" date="2019-01" db="EMBL/GenBank/DDBJ databases">
        <title>Sequencing of cultivated peanut Arachis hypogaea provides insights into genome evolution and oil improvement.</title>
        <authorList>
            <person name="Chen X."/>
        </authorList>
    </citation>
    <scope>NUCLEOTIDE SEQUENCE [LARGE SCALE GENOMIC DNA]</scope>
    <source>
        <strain evidence="3">cv. Fuhuasheng</strain>
        <tissue evidence="2">Leaves</tissue>
    </source>
</reference>
<dbReference type="EMBL" id="SDMP01000009">
    <property type="protein sequence ID" value="RYR39760.1"/>
    <property type="molecule type" value="Genomic_DNA"/>
</dbReference>
<feature type="compositionally biased region" description="Polar residues" evidence="1">
    <location>
        <begin position="28"/>
        <end position="44"/>
    </location>
</feature>
<keyword evidence="3" id="KW-1185">Reference proteome</keyword>
<dbReference type="Proteomes" id="UP000289738">
    <property type="component" value="Chromosome A09"/>
</dbReference>
<evidence type="ECO:0000313" key="2">
    <source>
        <dbReference type="EMBL" id="RYR39760.1"/>
    </source>
</evidence>
<name>A0A445BM57_ARAHY</name>
<gene>
    <name evidence="2" type="ORF">Ahy_A09g045359</name>
</gene>
<accession>A0A445BM57</accession>
<comment type="caution">
    <text evidence="2">The sequence shown here is derived from an EMBL/GenBank/DDBJ whole genome shotgun (WGS) entry which is preliminary data.</text>
</comment>
<dbReference type="AlphaFoldDB" id="A0A445BM57"/>
<feature type="compositionally biased region" description="Polar residues" evidence="1">
    <location>
        <begin position="1"/>
        <end position="14"/>
    </location>
</feature>
<proteinExistence type="predicted"/>
<sequence length="140" mass="16173">MNYAANMTRSSRGVTSWPRGRGRGRVFTSASGTSQSSPFTPTILSTPMTSQVGPPDQQFIMISNPNYVAPSFAPNNNPCRQEISNVIKSMYDNSWPSYTKIHAKTRERWFQKWAEKFIWDRKDDLVIRKIYDHRIAIRLQ</sequence>
<organism evidence="2 3">
    <name type="scientific">Arachis hypogaea</name>
    <name type="common">Peanut</name>
    <dbReference type="NCBI Taxonomy" id="3818"/>
    <lineage>
        <taxon>Eukaryota</taxon>
        <taxon>Viridiplantae</taxon>
        <taxon>Streptophyta</taxon>
        <taxon>Embryophyta</taxon>
        <taxon>Tracheophyta</taxon>
        <taxon>Spermatophyta</taxon>
        <taxon>Magnoliopsida</taxon>
        <taxon>eudicotyledons</taxon>
        <taxon>Gunneridae</taxon>
        <taxon>Pentapetalae</taxon>
        <taxon>rosids</taxon>
        <taxon>fabids</taxon>
        <taxon>Fabales</taxon>
        <taxon>Fabaceae</taxon>
        <taxon>Papilionoideae</taxon>
        <taxon>50 kb inversion clade</taxon>
        <taxon>dalbergioids sensu lato</taxon>
        <taxon>Dalbergieae</taxon>
        <taxon>Pterocarpus clade</taxon>
        <taxon>Arachis</taxon>
    </lineage>
</organism>